<dbReference type="Proteomes" id="UP000297245">
    <property type="component" value="Unassembled WGS sequence"/>
</dbReference>
<sequence length="479" mass="50745">MTTHNITPPCSPSRKRQRLNFSSPVVSEEELTEAQLGELDEIEFRLSQSMSQQAPPDIAKNTTQSNNSPDNPFAGPSNSSSAPTFIGFKTASAISQQNSQDRSKSSPEPSEEQTEEKDYSSWFEPAPSTSFVGFQTATFASASSLSAKKNGSSFLGFETGGGKGILKPSPSAQAVEQAEEKDYSSWFEPAPSTSFVGFQTATFASASSLSAKKNGSSFLGFETGGGKGILKPSASAQAEAEKRLKKWQEEDDDAVESPVPLAIEASFRTASSLPSETPLRSPLRSVENSVIDTPSGFARASNSATFSTAAFQSPLIDSVKRNHVKPFKSPLVNTPNTKTSSPAPFKPPLQNQSQTPSGSSFVSARSQHSFSAAPVNAVFETPVRPKTVASISSISASASRSTPVRKSTPARFVTPFKPGMKPGEPGRKTLETPGGSDSVVKKKVVSLFNLKPPTNRRTLASCGLVPQAYSASDLSSMGM</sequence>
<dbReference type="AlphaFoldDB" id="A0A4S8MW02"/>
<name>A0A4S8MW02_DENBC</name>
<feature type="region of interest" description="Disordered" evidence="1">
    <location>
        <begin position="418"/>
        <end position="437"/>
    </location>
</feature>
<feature type="region of interest" description="Disordered" evidence="1">
    <location>
        <begin position="1"/>
        <end position="123"/>
    </location>
</feature>
<dbReference type="EMBL" id="ML179037">
    <property type="protein sequence ID" value="THV07478.1"/>
    <property type="molecule type" value="Genomic_DNA"/>
</dbReference>
<feature type="region of interest" description="Disordered" evidence="1">
    <location>
        <begin position="326"/>
        <end position="365"/>
    </location>
</feature>
<evidence type="ECO:0000256" key="1">
    <source>
        <dbReference type="SAM" id="MobiDB-lite"/>
    </source>
</evidence>
<evidence type="ECO:0000313" key="2">
    <source>
        <dbReference type="EMBL" id="THV07478.1"/>
    </source>
</evidence>
<organism evidence="2 3">
    <name type="scientific">Dendrothele bispora (strain CBS 962.96)</name>
    <dbReference type="NCBI Taxonomy" id="1314807"/>
    <lineage>
        <taxon>Eukaryota</taxon>
        <taxon>Fungi</taxon>
        <taxon>Dikarya</taxon>
        <taxon>Basidiomycota</taxon>
        <taxon>Agaricomycotina</taxon>
        <taxon>Agaricomycetes</taxon>
        <taxon>Agaricomycetidae</taxon>
        <taxon>Agaricales</taxon>
        <taxon>Agaricales incertae sedis</taxon>
        <taxon>Dendrothele</taxon>
    </lineage>
</organism>
<keyword evidence="3" id="KW-1185">Reference proteome</keyword>
<dbReference type="OrthoDB" id="3245822at2759"/>
<feature type="compositionally biased region" description="Basic and acidic residues" evidence="1">
    <location>
        <begin position="239"/>
        <end position="248"/>
    </location>
</feature>
<reference evidence="2 3" key="1">
    <citation type="journal article" date="2019" name="Nat. Ecol. Evol.">
        <title>Megaphylogeny resolves global patterns of mushroom evolution.</title>
        <authorList>
            <person name="Varga T."/>
            <person name="Krizsan K."/>
            <person name="Foldi C."/>
            <person name="Dima B."/>
            <person name="Sanchez-Garcia M."/>
            <person name="Sanchez-Ramirez S."/>
            <person name="Szollosi G.J."/>
            <person name="Szarkandi J.G."/>
            <person name="Papp V."/>
            <person name="Albert L."/>
            <person name="Andreopoulos W."/>
            <person name="Angelini C."/>
            <person name="Antonin V."/>
            <person name="Barry K.W."/>
            <person name="Bougher N.L."/>
            <person name="Buchanan P."/>
            <person name="Buyck B."/>
            <person name="Bense V."/>
            <person name="Catcheside P."/>
            <person name="Chovatia M."/>
            <person name="Cooper J."/>
            <person name="Damon W."/>
            <person name="Desjardin D."/>
            <person name="Finy P."/>
            <person name="Geml J."/>
            <person name="Haridas S."/>
            <person name="Hughes K."/>
            <person name="Justo A."/>
            <person name="Karasinski D."/>
            <person name="Kautmanova I."/>
            <person name="Kiss B."/>
            <person name="Kocsube S."/>
            <person name="Kotiranta H."/>
            <person name="LaButti K.M."/>
            <person name="Lechner B.E."/>
            <person name="Liimatainen K."/>
            <person name="Lipzen A."/>
            <person name="Lukacs Z."/>
            <person name="Mihaltcheva S."/>
            <person name="Morgado L.N."/>
            <person name="Niskanen T."/>
            <person name="Noordeloos M.E."/>
            <person name="Ohm R.A."/>
            <person name="Ortiz-Santana B."/>
            <person name="Ovrebo C."/>
            <person name="Racz N."/>
            <person name="Riley R."/>
            <person name="Savchenko A."/>
            <person name="Shiryaev A."/>
            <person name="Soop K."/>
            <person name="Spirin V."/>
            <person name="Szebenyi C."/>
            <person name="Tomsovsky M."/>
            <person name="Tulloss R.E."/>
            <person name="Uehling J."/>
            <person name="Grigoriev I.V."/>
            <person name="Vagvolgyi C."/>
            <person name="Papp T."/>
            <person name="Martin F.M."/>
            <person name="Miettinen O."/>
            <person name="Hibbett D.S."/>
            <person name="Nagy L.G."/>
        </authorList>
    </citation>
    <scope>NUCLEOTIDE SEQUENCE [LARGE SCALE GENOMIC DNA]</scope>
    <source>
        <strain evidence="2 3">CBS 962.96</strain>
    </source>
</reference>
<feature type="region of interest" description="Disordered" evidence="1">
    <location>
        <begin position="230"/>
        <end position="256"/>
    </location>
</feature>
<gene>
    <name evidence="2" type="ORF">K435DRAFT_258997</name>
</gene>
<accession>A0A4S8MW02</accession>
<evidence type="ECO:0000313" key="3">
    <source>
        <dbReference type="Proteomes" id="UP000297245"/>
    </source>
</evidence>
<proteinExistence type="predicted"/>
<feature type="compositionally biased region" description="Polar residues" evidence="1">
    <location>
        <begin position="349"/>
        <end position="365"/>
    </location>
</feature>
<feature type="compositionally biased region" description="Polar residues" evidence="1">
    <location>
        <begin position="331"/>
        <end position="342"/>
    </location>
</feature>
<protein>
    <submittedName>
        <fullName evidence="2">Uncharacterized protein</fullName>
    </submittedName>
</protein>
<feature type="compositionally biased region" description="Polar residues" evidence="1">
    <location>
        <begin position="46"/>
        <end position="83"/>
    </location>
</feature>